<proteinExistence type="predicted"/>
<organism evidence="1 2">
    <name type="scientific">Desulfomonile tiedjei</name>
    <dbReference type="NCBI Taxonomy" id="2358"/>
    <lineage>
        <taxon>Bacteria</taxon>
        <taxon>Pseudomonadati</taxon>
        <taxon>Thermodesulfobacteriota</taxon>
        <taxon>Desulfomonilia</taxon>
        <taxon>Desulfomonilales</taxon>
        <taxon>Desulfomonilaceae</taxon>
        <taxon>Desulfomonile</taxon>
    </lineage>
</organism>
<evidence type="ECO:0000313" key="1">
    <source>
        <dbReference type="EMBL" id="MBI5250377.1"/>
    </source>
</evidence>
<dbReference type="AlphaFoldDB" id="A0A9D6Z4B8"/>
<accession>A0A9D6Z4B8</accession>
<dbReference type="Proteomes" id="UP000807825">
    <property type="component" value="Unassembled WGS sequence"/>
</dbReference>
<evidence type="ECO:0000313" key="2">
    <source>
        <dbReference type="Proteomes" id="UP000807825"/>
    </source>
</evidence>
<comment type="caution">
    <text evidence="1">The sequence shown here is derived from an EMBL/GenBank/DDBJ whole genome shotgun (WGS) entry which is preliminary data.</text>
</comment>
<gene>
    <name evidence="1" type="ORF">HY912_12855</name>
</gene>
<reference evidence="1" key="1">
    <citation type="submission" date="2020-07" db="EMBL/GenBank/DDBJ databases">
        <title>Huge and variable diversity of episymbiotic CPR bacteria and DPANN archaea in groundwater ecosystems.</title>
        <authorList>
            <person name="He C.Y."/>
            <person name="Keren R."/>
            <person name="Whittaker M."/>
            <person name="Farag I.F."/>
            <person name="Doudna J."/>
            <person name="Cate J.H.D."/>
            <person name="Banfield J.F."/>
        </authorList>
    </citation>
    <scope>NUCLEOTIDE SEQUENCE</scope>
    <source>
        <strain evidence="1">NC_groundwater_1664_Pr3_B-0.1um_52_9</strain>
    </source>
</reference>
<sequence length="83" mass="9478">MAFGKPCRMPGYKKCLPDFTYLKAKWYERRFDDLASCELNETSSLPKNHLSENEVAQVLITAARTWTYAYPGEAEASPIRAKT</sequence>
<name>A0A9D6Z4B8_9BACT</name>
<protein>
    <submittedName>
        <fullName evidence="1">Uncharacterized protein</fullName>
    </submittedName>
</protein>
<dbReference type="EMBL" id="JACRDE010000339">
    <property type="protein sequence ID" value="MBI5250377.1"/>
    <property type="molecule type" value="Genomic_DNA"/>
</dbReference>